<evidence type="ECO:0000313" key="1">
    <source>
        <dbReference type="EMBL" id="CAB4797109.1"/>
    </source>
</evidence>
<accession>A0A6J6XKU2</accession>
<organism evidence="1">
    <name type="scientific">freshwater metagenome</name>
    <dbReference type="NCBI Taxonomy" id="449393"/>
    <lineage>
        <taxon>unclassified sequences</taxon>
        <taxon>metagenomes</taxon>
        <taxon>ecological metagenomes</taxon>
    </lineage>
</organism>
<gene>
    <name evidence="1" type="ORF">UFOPK2969_01248</name>
</gene>
<reference evidence="1" key="1">
    <citation type="submission" date="2020-05" db="EMBL/GenBank/DDBJ databases">
        <authorList>
            <person name="Chiriac C."/>
            <person name="Salcher M."/>
            <person name="Ghai R."/>
            <person name="Kavagutti S V."/>
        </authorList>
    </citation>
    <scope>NUCLEOTIDE SEQUENCE</scope>
</reference>
<name>A0A6J6XKU2_9ZZZZ</name>
<dbReference type="AlphaFoldDB" id="A0A6J6XKU2"/>
<dbReference type="EMBL" id="CAFAAD010000098">
    <property type="protein sequence ID" value="CAB4797109.1"/>
    <property type="molecule type" value="Genomic_DNA"/>
</dbReference>
<sequence length="71" mass="7681">MESDDAEEGEKFLVLGEKARNETEGAIFVEVIDAQPERTCGEAFIEDSAHLSNFVSGCSTQPRIGAHNPCP</sequence>
<proteinExistence type="predicted"/>
<protein>
    <submittedName>
        <fullName evidence="1">Unannotated protein</fullName>
    </submittedName>
</protein>